<proteinExistence type="predicted"/>
<gene>
    <name evidence="1" type="ORF">LCGC14_1982850</name>
</gene>
<name>A0A0F9I5G2_9ZZZZ</name>
<organism evidence="1">
    <name type="scientific">marine sediment metagenome</name>
    <dbReference type="NCBI Taxonomy" id="412755"/>
    <lineage>
        <taxon>unclassified sequences</taxon>
        <taxon>metagenomes</taxon>
        <taxon>ecological metagenomes</taxon>
    </lineage>
</organism>
<dbReference type="AlphaFoldDB" id="A0A0F9I5G2"/>
<reference evidence="1" key="1">
    <citation type="journal article" date="2015" name="Nature">
        <title>Complex archaea that bridge the gap between prokaryotes and eukaryotes.</title>
        <authorList>
            <person name="Spang A."/>
            <person name="Saw J.H."/>
            <person name="Jorgensen S.L."/>
            <person name="Zaremba-Niedzwiedzka K."/>
            <person name="Martijn J."/>
            <person name="Lind A.E."/>
            <person name="van Eijk R."/>
            <person name="Schleper C."/>
            <person name="Guy L."/>
            <person name="Ettema T.J."/>
        </authorList>
    </citation>
    <scope>NUCLEOTIDE SEQUENCE</scope>
</reference>
<evidence type="ECO:0000313" key="1">
    <source>
        <dbReference type="EMBL" id="KKL82632.1"/>
    </source>
</evidence>
<sequence>MDRQRRVLTWALVSGGPSNNDAAFPLLTARAREVPRLLGYRMWFNIRDQHPTTGDQTRGVLVLQPVHERLGVVIDDFFPGEGVGAAGPTTDPHRQLIDVLSGDEEVALLTSGSLDPRMYRDTGWVPTDLLLPELGVAHRFEFTDDVQISYGVTFEWVWEPLSISEMAAVNLVWGRDANDFVG</sequence>
<dbReference type="EMBL" id="LAZR01022219">
    <property type="protein sequence ID" value="KKL82632.1"/>
    <property type="molecule type" value="Genomic_DNA"/>
</dbReference>
<accession>A0A0F9I5G2</accession>
<protein>
    <submittedName>
        <fullName evidence="1">Uncharacterized protein</fullName>
    </submittedName>
</protein>
<comment type="caution">
    <text evidence="1">The sequence shown here is derived from an EMBL/GenBank/DDBJ whole genome shotgun (WGS) entry which is preliminary data.</text>
</comment>